<dbReference type="Gene3D" id="2.170.270.10">
    <property type="entry name" value="SET domain"/>
    <property type="match status" value="1"/>
</dbReference>
<dbReference type="AlphaFoldDB" id="A0AAD8YCW7"/>
<dbReference type="InterPro" id="IPR046341">
    <property type="entry name" value="SET_dom_sf"/>
</dbReference>
<evidence type="ECO:0000313" key="2">
    <source>
        <dbReference type="EMBL" id="KAK1743493.1"/>
    </source>
</evidence>
<protein>
    <recommendedName>
        <fullName evidence="1">SET domain-containing protein</fullName>
    </recommendedName>
</protein>
<evidence type="ECO:0000313" key="3">
    <source>
        <dbReference type="Proteomes" id="UP001224775"/>
    </source>
</evidence>
<accession>A0AAD8YCW7</accession>
<dbReference type="PROSITE" id="PS50280">
    <property type="entry name" value="SET"/>
    <property type="match status" value="1"/>
</dbReference>
<dbReference type="Pfam" id="PF00856">
    <property type="entry name" value="SET"/>
    <property type="match status" value="1"/>
</dbReference>
<dbReference type="EMBL" id="JATAAI010000009">
    <property type="protein sequence ID" value="KAK1743493.1"/>
    <property type="molecule type" value="Genomic_DNA"/>
</dbReference>
<keyword evidence="3" id="KW-1185">Reference proteome</keyword>
<gene>
    <name evidence="2" type="ORF">QTG54_006114</name>
</gene>
<proteinExistence type="predicted"/>
<sequence>MIMYSHNSLDETLAKIMMFTTCLFLAARISFDGDAVIDEFKHYSIGIPEPLFDQTRRLRKNTPAIYDSYSFDEIYNHFECKAYAADKSSRPVPSLEQWLFLRKQYREFVDETASFDDLVSPTLGYAFGNTEEPPPFYAMKSPGKERSLYASRDIKKGEIVHDTTASETLFPDVYAYRRFILSLPKNMVCDVMDWAWTRKLNENGPDYVCLGINISSLIRTADKELNANVRPETNISSIFYATRDIQKDEEILTHFIRLNAE</sequence>
<feature type="domain" description="SET" evidence="1">
    <location>
        <begin position="134"/>
        <end position="256"/>
    </location>
</feature>
<organism evidence="2 3">
    <name type="scientific">Skeletonema marinoi</name>
    <dbReference type="NCBI Taxonomy" id="267567"/>
    <lineage>
        <taxon>Eukaryota</taxon>
        <taxon>Sar</taxon>
        <taxon>Stramenopiles</taxon>
        <taxon>Ochrophyta</taxon>
        <taxon>Bacillariophyta</taxon>
        <taxon>Coscinodiscophyceae</taxon>
        <taxon>Thalassiosirophycidae</taxon>
        <taxon>Thalassiosirales</taxon>
        <taxon>Skeletonemataceae</taxon>
        <taxon>Skeletonema</taxon>
        <taxon>Skeletonema marinoi-dohrnii complex</taxon>
    </lineage>
</organism>
<evidence type="ECO:0000259" key="1">
    <source>
        <dbReference type="PROSITE" id="PS50280"/>
    </source>
</evidence>
<reference evidence="2" key="1">
    <citation type="submission" date="2023-06" db="EMBL/GenBank/DDBJ databases">
        <title>Survivors Of The Sea: Transcriptome response of Skeletonema marinoi to long-term dormancy.</title>
        <authorList>
            <person name="Pinder M.I.M."/>
            <person name="Kourtchenko O."/>
            <person name="Robertson E.K."/>
            <person name="Larsson T."/>
            <person name="Maumus F."/>
            <person name="Osuna-Cruz C.M."/>
            <person name="Vancaester E."/>
            <person name="Stenow R."/>
            <person name="Vandepoele K."/>
            <person name="Ploug H."/>
            <person name="Bruchert V."/>
            <person name="Godhe A."/>
            <person name="Topel M."/>
        </authorList>
    </citation>
    <scope>NUCLEOTIDE SEQUENCE</scope>
    <source>
        <strain evidence="2">R05AC</strain>
    </source>
</reference>
<dbReference type="SUPFAM" id="SSF82199">
    <property type="entry name" value="SET domain"/>
    <property type="match status" value="1"/>
</dbReference>
<dbReference type="Proteomes" id="UP001224775">
    <property type="component" value="Unassembled WGS sequence"/>
</dbReference>
<comment type="caution">
    <text evidence="2">The sequence shown here is derived from an EMBL/GenBank/DDBJ whole genome shotgun (WGS) entry which is preliminary data.</text>
</comment>
<name>A0AAD8YCW7_9STRA</name>
<dbReference type="InterPro" id="IPR001214">
    <property type="entry name" value="SET_dom"/>
</dbReference>